<protein>
    <recommendedName>
        <fullName evidence="3">TFIIS N-terminal domain-containing protein</fullName>
    </recommendedName>
</protein>
<proteinExistence type="predicted"/>
<dbReference type="AlphaFoldDB" id="A0AAD2CQI9"/>
<keyword evidence="2" id="KW-1185">Reference proteome</keyword>
<gene>
    <name evidence="1" type="ORF">CYCCA115_LOCUS5493</name>
</gene>
<organism evidence="1 2">
    <name type="scientific">Cylindrotheca closterium</name>
    <dbReference type="NCBI Taxonomy" id="2856"/>
    <lineage>
        <taxon>Eukaryota</taxon>
        <taxon>Sar</taxon>
        <taxon>Stramenopiles</taxon>
        <taxon>Ochrophyta</taxon>
        <taxon>Bacillariophyta</taxon>
        <taxon>Bacillariophyceae</taxon>
        <taxon>Bacillariophycidae</taxon>
        <taxon>Bacillariales</taxon>
        <taxon>Bacillariaceae</taxon>
        <taxon>Cylindrotheca</taxon>
    </lineage>
</organism>
<evidence type="ECO:0000313" key="1">
    <source>
        <dbReference type="EMBL" id="CAJ1937060.1"/>
    </source>
</evidence>
<evidence type="ECO:0008006" key="3">
    <source>
        <dbReference type="Google" id="ProtNLM"/>
    </source>
</evidence>
<name>A0AAD2CQI9_9STRA</name>
<dbReference type="Proteomes" id="UP001295423">
    <property type="component" value="Unassembled WGS sequence"/>
</dbReference>
<accession>A0AAD2CQI9</accession>
<dbReference type="EMBL" id="CAKOGP040000594">
    <property type="protein sequence ID" value="CAJ1937060.1"/>
    <property type="molecule type" value="Genomic_DNA"/>
</dbReference>
<reference evidence="1" key="1">
    <citation type="submission" date="2023-08" db="EMBL/GenBank/DDBJ databases">
        <authorList>
            <person name="Audoor S."/>
            <person name="Bilcke G."/>
        </authorList>
    </citation>
    <scope>NUCLEOTIDE SEQUENCE</scope>
</reference>
<sequence>MNCKPSNLTLASLCRDTIVKNLERYNAEAFQILDESEWEDIIRRKHAMSRPKRGKGGLDGTGRMNPAVSDKFLLEIETTLPHLGTSNIVDTLVWKDIVNFKFKSRPKGLMWPYSTLELRLKTAGDTLLDVRKKGNIVEEDRTKLDNALEVVINSPMDVELLRLSGIGRCVQKFINACCKNEKLGLDKETIHALDSLLKSWKMLASSEGVTMSEKVKAEKSRSNLSQFGLAEHIAIARKNSSWRQLYSALKMFDQMKRENQGARMRERRQRLNSQRPKIVKVRHKTSNPKPLHVTPMAYTQSKIKKIREEAKVTSTRRCPPVPKPAKGFGDAVAFATSKRKNATVVDMAGGKRLKIPTSRPPARDFKRKLR</sequence>
<evidence type="ECO:0000313" key="2">
    <source>
        <dbReference type="Proteomes" id="UP001295423"/>
    </source>
</evidence>
<comment type="caution">
    <text evidence="1">The sequence shown here is derived from an EMBL/GenBank/DDBJ whole genome shotgun (WGS) entry which is preliminary data.</text>
</comment>